<gene>
    <name evidence="1" type="ORF">HPB49_024238</name>
</gene>
<name>A0ACB8D116_DERSI</name>
<organism evidence="1 2">
    <name type="scientific">Dermacentor silvarum</name>
    <name type="common">Tick</name>
    <dbReference type="NCBI Taxonomy" id="543639"/>
    <lineage>
        <taxon>Eukaryota</taxon>
        <taxon>Metazoa</taxon>
        <taxon>Ecdysozoa</taxon>
        <taxon>Arthropoda</taxon>
        <taxon>Chelicerata</taxon>
        <taxon>Arachnida</taxon>
        <taxon>Acari</taxon>
        <taxon>Parasitiformes</taxon>
        <taxon>Ixodida</taxon>
        <taxon>Ixodoidea</taxon>
        <taxon>Ixodidae</taxon>
        <taxon>Rhipicephalinae</taxon>
        <taxon>Dermacentor</taxon>
    </lineage>
</organism>
<evidence type="ECO:0000313" key="2">
    <source>
        <dbReference type="Proteomes" id="UP000821865"/>
    </source>
</evidence>
<dbReference type="EMBL" id="CM023473">
    <property type="protein sequence ID" value="KAH7955041.1"/>
    <property type="molecule type" value="Genomic_DNA"/>
</dbReference>
<comment type="caution">
    <text evidence="1">The sequence shown here is derived from an EMBL/GenBank/DDBJ whole genome shotgun (WGS) entry which is preliminary data.</text>
</comment>
<accession>A0ACB8D116</accession>
<dbReference type="Proteomes" id="UP000821865">
    <property type="component" value="Chromosome 4"/>
</dbReference>
<reference evidence="1" key="1">
    <citation type="submission" date="2020-05" db="EMBL/GenBank/DDBJ databases">
        <title>Large-scale comparative analyses of tick genomes elucidate their genetic diversity and vector capacities.</title>
        <authorList>
            <person name="Jia N."/>
            <person name="Wang J."/>
            <person name="Shi W."/>
            <person name="Du L."/>
            <person name="Sun Y."/>
            <person name="Zhan W."/>
            <person name="Jiang J."/>
            <person name="Wang Q."/>
            <person name="Zhang B."/>
            <person name="Ji P."/>
            <person name="Sakyi L.B."/>
            <person name="Cui X."/>
            <person name="Yuan T."/>
            <person name="Jiang B."/>
            <person name="Yang W."/>
            <person name="Lam T.T.-Y."/>
            <person name="Chang Q."/>
            <person name="Ding S."/>
            <person name="Wang X."/>
            <person name="Zhu J."/>
            <person name="Ruan X."/>
            <person name="Zhao L."/>
            <person name="Wei J."/>
            <person name="Que T."/>
            <person name="Du C."/>
            <person name="Cheng J."/>
            <person name="Dai P."/>
            <person name="Han X."/>
            <person name="Huang E."/>
            <person name="Gao Y."/>
            <person name="Liu J."/>
            <person name="Shao H."/>
            <person name="Ye R."/>
            <person name="Li L."/>
            <person name="Wei W."/>
            <person name="Wang X."/>
            <person name="Wang C."/>
            <person name="Yang T."/>
            <person name="Huo Q."/>
            <person name="Li W."/>
            <person name="Guo W."/>
            <person name="Chen H."/>
            <person name="Zhou L."/>
            <person name="Ni X."/>
            <person name="Tian J."/>
            <person name="Zhou Y."/>
            <person name="Sheng Y."/>
            <person name="Liu T."/>
            <person name="Pan Y."/>
            <person name="Xia L."/>
            <person name="Li J."/>
            <person name="Zhao F."/>
            <person name="Cao W."/>
        </authorList>
    </citation>
    <scope>NUCLEOTIDE SEQUENCE</scope>
    <source>
        <strain evidence="1">Dsil-2018</strain>
    </source>
</reference>
<evidence type="ECO:0000313" key="1">
    <source>
        <dbReference type="EMBL" id="KAH7955041.1"/>
    </source>
</evidence>
<sequence>MSASYWWCYDEESNSVDYRFRDFLLIYNRMTETCFRHCVNNLNYRDLTPDESQCVDRCAGKAISVNHRMMSIYMEVQPEMMKRSIEAQQQLNAQQSVESQRIDGNELAHQLARDTFNLAPLIPWPKPSEDCGRLSLCRSIKEVYLQLSLDKRLYPPPHPSFTVSEARLLWHIQINALVTPSCLFLYRYRSDPSCPNCPSTYANLSHCRFYCPAAQQSDSHPPPSLSITT</sequence>
<protein>
    <submittedName>
        <fullName evidence="1">Uncharacterized protein</fullName>
    </submittedName>
</protein>
<keyword evidence="2" id="KW-1185">Reference proteome</keyword>
<proteinExistence type="predicted"/>